<evidence type="ECO:0000256" key="4">
    <source>
        <dbReference type="PIRNR" id="PIRNR037567"/>
    </source>
</evidence>
<evidence type="ECO:0000256" key="3">
    <source>
        <dbReference type="ARBA" id="ARBA00022679"/>
    </source>
</evidence>
<keyword evidence="2 6" id="KW-0489">Methyltransferase</keyword>
<dbReference type="GO" id="GO:0032259">
    <property type="term" value="P:methylation"/>
    <property type="evidence" value="ECO:0007669"/>
    <property type="project" value="UniProtKB-KW"/>
</dbReference>
<accession>A0A2P7RXN7</accession>
<reference evidence="6 7" key="1">
    <citation type="submission" date="2018-03" db="EMBL/GenBank/DDBJ databases">
        <title>The draft genome of Mesorhizobium sp. 6GN-30.</title>
        <authorList>
            <person name="Liu L."/>
            <person name="Li L."/>
            <person name="Wang T."/>
            <person name="Zhang X."/>
            <person name="Liang L."/>
        </authorList>
    </citation>
    <scope>NUCLEOTIDE SEQUENCE [LARGE SCALE GENOMIC DNA]</scope>
    <source>
        <strain evidence="6 7">6GN30</strain>
    </source>
</reference>
<evidence type="ECO:0000256" key="5">
    <source>
        <dbReference type="SAM" id="MobiDB-lite"/>
    </source>
</evidence>
<organism evidence="6 7">
    <name type="scientific">Kumtagia ephedrae</name>
    <dbReference type="NCBI Taxonomy" id="2116701"/>
    <lineage>
        <taxon>Bacteria</taxon>
        <taxon>Pseudomonadati</taxon>
        <taxon>Pseudomonadota</taxon>
        <taxon>Alphaproteobacteria</taxon>
        <taxon>Hyphomicrobiales</taxon>
        <taxon>Phyllobacteriaceae</taxon>
        <taxon>Kumtagia</taxon>
    </lineage>
</organism>
<evidence type="ECO:0000256" key="1">
    <source>
        <dbReference type="ARBA" id="ARBA00007137"/>
    </source>
</evidence>
<keyword evidence="3 4" id="KW-0808">Transferase</keyword>
<gene>
    <name evidence="6" type="ORF">C7I84_23625</name>
</gene>
<keyword evidence="7" id="KW-1185">Reference proteome</keyword>
<comment type="caution">
    <text evidence="6">The sequence shown here is derived from an EMBL/GenBank/DDBJ whole genome shotgun (WGS) entry which is preliminary data.</text>
</comment>
<dbReference type="RefSeq" id="WP_106774680.1">
    <property type="nucleotide sequence ID" value="NZ_PXYK01000028.1"/>
</dbReference>
<dbReference type="InterPro" id="IPR038601">
    <property type="entry name" value="MttB-like_sf"/>
</dbReference>
<dbReference type="EC" id="2.1.1.-" evidence="4"/>
<dbReference type="EMBL" id="PXYK01000028">
    <property type="protein sequence ID" value="PSJ54990.1"/>
    <property type="molecule type" value="Genomic_DNA"/>
</dbReference>
<dbReference type="OrthoDB" id="5713681at2"/>
<dbReference type="AlphaFoldDB" id="A0A2P7RXN7"/>
<protein>
    <recommendedName>
        <fullName evidence="4">Methyltransferase</fullName>
        <ecNumber evidence="4">2.1.1.-</ecNumber>
    </recommendedName>
</protein>
<name>A0A2P7RXN7_9HYPH</name>
<dbReference type="Gene3D" id="3.20.20.480">
    <property type="entry name" value="Trimethylamine methyltransferase-like"/>
    <property type="match status" value="1"/>
</dbReference>
<evidence type="ECO:0000256" key="2">
    <source>
        <dbReference type="ARBA" id="ARBA00022603"/>
    </source>
</evidence>
<dbReference type="Proteomes" id="UP000241229">
    <property type="component" value="Unassembled WGS sequence"/>
</dbReference>
<feature type="region of interest" description="Disordered" evidence="5">
    <location>
        <begin position="1"/>
        <end position="38"/>
    </location>
</feature>
<evidence type="ECO:0000313" key="7">
    <source>
        <dbReference type="Proteomes" id="UP000241229"/>
    </source>
</evidence>
<dbReference type="Pfam" id="PF06253">
    <property type="entry name" value="MTTB"/>
    <property type="match status" value="1"/>
</dbReference>
<dbReference type="PIRSF" id="PIRSF037567">
    <property type="entry name" value="MTTB_MeTrfase"/>
    <property type="match status" value="1"/>
</dbReference>
<dbReference type="InterPro" id="IPR010426">
    <property type="entry name" value="MTTB_MeTrfase"/>
</dbReference>
<sequence>MSDNVAVEQEAGGGRRGRADRGGGAAARRAARSGGGPGTQLTYIKRQIPLYEVLGEEGLALIEANADTVLQEIGIEFRDDAEALALWKEAGADIKGERVRFPKGLPRSLLKTAPPVYTQHARNPARSVEIGGKGTVFAPVYGPPFVRDLDGNRRYATIEDFRNFVKLAYMAPSIHHSGGTVCEPVDVPVNKRHLDMVYSHIKYSDKPFMGSVTAPERAEDTVAMAKIVFGDDFVENNTVLTSLINANSPMVFDETMLGALKVYARHNQACIVTPFILAGAMSPVTVAGTLTQVLAEVLAGAAFTQLIRPGAPVLFGTFASSISMQSGAPTFGTPEPSLVSYGAAQLARRLGLPFRTGGSLCASKIPDAQAAYESANTLNSTILAGTNFVLHSAGWLEGGLASCYEKFMMDVDQLGMSQKFAEGVDLSENGQAMEAIRQVGPGSHYLGCDHTQANFQTAFYRSSIADNNSYEQWQAEGEKSASQRANELARRWLESYEAPYLDPAIDEALTDFIAGKKNSMPDAFT</sequence>
<dbReference type="GO" id="GO:0008168">
    <property type="term" value="F:methyltransferase activity"/>
    <property type="evidence" value="ECO:0007669"/>
    <property type="project" value="UniProtKB-KW"/>
</dbReference>
<evidence type="ECO:0000313" key="6">
    <source>
        <dbReference type="EMBL" id="PSJ54990.1"/>
    </source>
</evidence>
<proteinExistence type="inferred from homology"/>
<dbReference type="GO" id="GO:0015948">
    <property type="term" value="P:methanogenesis"/>
    <property type="evidence" value="ECO:0007669"/>
    <property type="project" value="UniProtKB-UniRule"/>
</dbReference>
<comment type="similarity">
    <text evidence="1 4">Belongs to the trimethylamine methyltransferase family.</text>
</comment>